<evidence type="ECO:0000313" key="3">
    <source>
        <dbReference type="EMBL" id="KAK9809712.1"/>
    </source>
</evidence>
<comment type="caution">
    <text evidence="3">The sequence shown here is derived from an EMBL/GenBank/DDBJ whole genome shotgun (WGS) entry which is preliminary data.</text>
</comment>
<gene>
    <name evidence="3" type="ORF">WJX73_008906</name>
</gene>
<reference evidence="3 4" key="1">
    <citation type="journal article" date="2024" name="Nat. Commun.">
        <title>Phylogenomics reveals the evolutionary origins of lichenization in chlorophyte algae.</title>
        <authorList>
            <person name="Puginier C."/>
            <person name="Libourel C."/>
            <person name="Otte J."/>
            <person name="Skaloud P."/>
            <person name="Haon M."/>
            <person name="Grisel S."/>
            <person name="Petersen M."/>
            <person name="Berrin J.G."/>
            <person name="Delaux P.M."/>
            <person name="Dal Grande F."/>
            <person name="Keller J."/>
        </authorList>
    </citation>
    <scope>NUCLEOTIDE SEQUENCE [LARGE SCALE GENOMIC DNA]</scope>
    <source>
        <strain evidence="3 4">SAG 2036</strain>
    </source>
</reference>
<dbReference type="PANTHER" id="PTHR34051:SF2">
    <property type="entry name" value="PROTEIN LPA3"/>
    <property type="match status" value="1"/>
</dbReference>
<dbReference type="InterPro" id="IPR018962">
    <property type="entry name" value="DUF1995"/>
</dbReference>
<feature type="domain" description="DUF1995" evidence="2">
    <location>
        <begin position="102"/>
        <end position="199"/>
    </location>
</feature>
<dbReference type="InterPro" id="IPR044687">
    <property type="entry name" value="LPA3"/>
</dbReference>
<keyword evidence="4" id="KW-1185">Reference proteome</keyword>
<evidence type="ECO:0000259" key="2">
    <source>
        <dbReference type="Pfam" id="PF09353"/>
    </source>
</evidence>
<proteinExistence type="predicted"/>
<protein>
    <recommendedName>
        <fullName evidence="2">DUF1995 domain-containing protein</fullName>
    </recommendedName>
</protein>
<dbReference type="PANTHER" id="PTHR34051">
    <property type="entry name" value="PROTEIN LOW PSII ACCUMULATION 3, CHLOROPLASTIC"/>
    <property type="match status" value="1"/>
</dbReference>
<dbReference type="EMBL" id="JALJOQ010000017">
    <property type="protein sequence ID" value="KAK9809712.1"/>
    <property type="molecule type" value="Genomic_DNA"/>
</dbReference>
<dbReference type="Proteomes" id="UP001465755">
    <property type="component" value="Unassembled WGS sequence"/>
</dbReference>
<evidence type="ECO:0000313" key="4">
    <source>
        <dbReference type="Proteomes" id="UP001465755"/>
    </source>
</evidence>
<feature type="region of interest" description="Disordered" evidence="1">
    <location>
        <begin position="1"/>
        <end position="23"/>
    </location>
</feature>
<dbReference type="AlphaFoldDB" id="A0AAW1PNZ0"/>
<evidence type="ECO:0000256" key="1">
    <source>
        <dbReference type="SAM" id="MobiDB-lite"/>
    </source>
</evidence>
<dbReference type="Pfam" id="PF09353">
    <property type="entry name" value="DUF1995"/>
    <property type="match status" value="1"/>
</dbReference>
<organism evidence="3 4">
    <name type="scientific">Symbiochloris irregularis</name>
    <dbReference type="NCBI Taxonomy" id="706552"/>
    <lineage>
        <taxon>Eukaryota</taxon>
        <taxon>Viridiplantae</taxon>
        <taxon>Chlorophyta</taxon>
        <taxon>core chlorophytes</taxon>
        <taxon>Trebouxiophyceae</taxon>
        <taxon>Trebouxiales</taxon>
        <taxon>Trebouxiaceae</taxon>
        <taxon>Symbiochloris</taxon>
    </lineage>
</organism>
<name>A0AAW1PNZ0_9CHLO</name>
<accession>A0AAW1PNZ0</accession>
<sequence>MSGSLTAEAETASGRAPEPDGCKRLEVEFPPLTAQGFDANFKSSDEYIDTNVQLAISAAKKLRDAGWKRIHVIVPDKGEFNRSYRMFRGAIENTEGVVTMGALVLWNLELDTLRSDLGLFGFPSKDLQYRFLSTFKPVFYIRPREYSKSIAAPPYVVNYSGCLFRSYPGPWQCMLNESGGQMVSVAERQERFNLGELKEELLTAMGLNTEAPGSALSFLRRGYKTSTWWEDARDKEQYGDWRT</sequence>